<keyword evidence="2" id="KW-1185">Reference proteome</keyword>
<organism evidence="1 2">
    <name type="scientific">Hymenobacter defluvii</name>
    <dbReference type="NCBI Taxonomy" id="2054411"/>
    <lineage>
        <taxon>Bacteria</taxon>
        <taxon>Pseudomonadati</taxon>
        <taxon>Bacteroidota</taxon>
        <taxon>Cytophagia</taxon>
        <taxon>Cytophagales</taxon>
        <taxon>Hymenobacteraceae</taxon>
        <taxon>Hymenobacter</taxon>
    </lineage>
</organism>
<dbReference type="EMBL" id="JAGETX010000001">
    <property type="protein sequence ID" value="MBO3269395.1"/>
    <property type="molecule type" value="Genomic_DNA"/>
</dbReference>
<evidence type="ECO:0008006" key="3">
    <source>
        <dbReference type="Google" id="ProtNLM"/>
    </source>
</evidence>
<gene>
    <name evidence="1" type="ORF">J4D97_01950</name>
</gene>
<reference evidence="1 2" key="1">
    <citation type="submission" date="2021-03" db="EMBL/GenBank/DDBJ databases">
        <authorList>
            <person name="Kim M.K."/>
        </authorList>
    </citation>
    <scope>NUCLEOTIDE SEQUENCE [LARGE SCALE GENOMIC DNA]</scope>
    <source>
        <strain evidence="1 2">BT507</strain>
    </source>
</reference>
<protein>
    <recommendedName>
        <fullName evidence="3">DUF3108 domain-containing protein</fullName>
    </recommendedName>
</protein>
<name>A0ABS3T6X2_9BACT</name>
<evidence type="ECO:0000313" key="1">
    <source>
        <dbReference type="EMBL" id="MBO3269395.1"/>
    </source>
</evidence>
<dbReference type="RefSeq" id="WP_208306137.1">
    <property type="nucleotide sequence ID" value="NZ_JAGETX010000001.1"/>
</dbReference>
<proteinExistence type="predicted"/>
<sequence>MLLLVGCSSGPTDPGEQRGESVPALRRQHFDAYFDNDWAMRPLWEDGLAEIARYDAQQVINGEALSYELTQVTQLEEFNQQFDVRTDSLRRNDVFPVMHISQFGSLPTAMPPFHFLTTLFFRRDRPTVLHKLTTTLQEPAGNTFKAFVDDDLQYVETYNSYHDGQGAGRRLLRHEVLFEDALSYCLRSLRFADLPSFDVTIAGQQQTSSAAPPLLYQAHVTVADQAATDTLAASWRVTINLNKEKQNVYWFAHDYPHLLLRQITWNGRLRRLKSVTRAPYGMQ</sequence>
<accession>A0ABS3T6X2</accession>
<dbReference type="Proteomes" id="UP000670527">
    <property type="component" value="Unassembled WGS sequence"/>
</dbReference>
<evidence type="ECO:0000313" key="2">
    <source>
        <dbReference type="Proteomes" id="UP000670527"/>
    </source>
</evidence>
<comment type="caution">
    <text evidence="1">The sequence shown here is derived from an EMBL/GenBank/DDBJ whole genome shotgun (WGS) entry which is preliminary data.</text>
</comment>